<reference evidence="1 2" key="1">
    <citation type="submission" date="2016-10" db="EMBL/GenBank/DDBJ databases">
        <authorList>
            <person name="de Groot N.N."/>
        </authorList>
    </citation>
    <scope>NUCLEOTIDE SEQUENCE [LARGE SCALE GENOMIC DNA]</scope>
    <source>
        <strain evidence="1 2">DSM 24677</strain>
    </source>
</reference>
<dbReference type="STRING" id="576131.SAMN05444486_102298"/>
<evidence type="ECO:0000313" key="1">
    <source>
        <dbReference type="EMBL" id="SDY46212.1"/>
    </source>
</evidence>
<protein>
    <submittedName>
        <fullName evidence="1">Uncharacterized protein</fullName>
    </submittedName>
</protein>
<proteinExistence type="predicted"/>
<dbReference type="EMBL" id="FNPR01000002">
    <property type="protein sequence ID" value="SDY46212.1"/>
    <property type="molecule type" value="Genomic_DNA"/>
</dbReference>
<dbReference type="Proteomes" id="UP000199026">
    <property type="component" value="Unassembled WGS sequence"/>
</dbReference>
<accession>A0A1H3K202</accession>
<sequence length="226" mass="24807">MNLPMHSTFEQGTAHLRANSLAPLLLHSAPCQAVGVMVAHVRAQSVSSVRYPSPAGRCGRPQGCTPCFFHATGSANSRPCSLARRPLLPNAWFVGAAKTARIKPIRGKETCEHSQNGLRPYVPLRSSQAAETHLQNKRSWEQEQALELLQSPKATWAQAHSSEPWAMWPTAKNSRRAANGVTAAPHGARQNLKAMFERFSDVAFFMHSGGRTARLQRLNEEGTDHV</sequence>
<gene>
    <name evidence="1" type="ORF">SAMN05444486_102298</name>
</gene>
<dbReference type="AlphaFoldDB" id="A0A1H3K202"/>
<name>A0A1H3K202_9RHOB</name>
<organism evidence="1 2">
    <name type="scientific">Lentibacter algarum</name>
    <dbReference type="NCBI Taxonomy" id="576131"/>
    <lineage>
        <taxon>Bacteria</taxon>
        <taxon>Pseudomonadati</taxon>
        <taxon>Pseudomonadota</taxon>
        <taxon>Alphaproteobacteria</taxon>
        <taxon>Rhodobacterales</taxon>
        <taxon>Roseobacteraceae</taxon>
        <taxon>Lentibacter</taxon>
    </lineage>
</organism>
<keyword evidence="2" id="KW-1185">Reference proteome</keyword>
<evidence type="ECO:0000313" key="2">
    <source>
        <dbReference type="Proteomes" id="UP000199026"/>
    </source>
</evidence>